<proteinExistence type="predicted"/>
<feature type="domain" description="GST C-terminal" evidence="1">
    <location>
        <begin position="20"/>
        <end position="157"/>
    </location>
</feature>
<dbReference type="InterPro" id="IPR010987">
    <property type="entry name" value="Glutathione-S-Trfase_C-like"/>
</dbReference>
<dbReference type="Pfam" id="PF14497">
    <property type="entry name" value="GST_C_3"/>
    <property type="match status" value="1"/>
</dbReference>
<organism evidence="2">
    <name type="scientific">Octactis speculum</name>
    <dbReference type="NCBI Taxonomy" id="3111310"/>
    <lineage>
        <taxon>Eukaryota</taxon>
        <taxon>Sar</taxon>
        <taxon>Stramenopiles</taxon>
        <taxon>Ochrophyta</taxon>
        <taxon>Dictyochophyceae</taxon>
        <taxon>Dictyochales</taxon>
        <taxon>Dictyochaceae</taxon>
        <taxon>Octactis</taxon>
    </lineage>
</organism>
<dbReference type="GO" id="GO:0004364">
    <property type="term" value="F:glutathione transferase activity"/>
    <property type="evidence" value="ECO:0007669"/>
    <property type="project" value="TreeGrafter"/>
</dbReference>
<dbReference type="EMBL" id="HBGS01016764">
    <property type="protein sequence ID" value="CAD9401760.1"/>
    <property type="molecule type" value="Transcribed_RNA"/>
</dbReference>
<evidence type="ECO:0000313" key="2">
    <source>
        <dbReference type="EMBL" id="CAD9401760.1"/>
    </source>
</evidence>
<dbReference type="GO" id="GO:0006749">
    <property type="term" value="P:glutathione metabolic process"/>
    <property type="evidence" value="ECO:0007669"/>
    <property type="project" value="TreeGrafter"/>
</dbReference>
<dbReference type="InterPro" id="IPR036282">
    <property type="entry name" value="Glutathione-S-Trfase_C_sf"/>
</dbReference>
<dbReference type="InterPro" id="IPR004046">
    <property type="entry name" value="GST_C"/>
</dbReference>
<dbReference type="AlphaFoldDB" id="A0A7S2BN24"/>
<reference evidence="2" key="1">
    <citation type="submission" date="2021-01" db="EMBL/GenBank/DDBJ databases">
        <authorList>
            <person name="Corre E."/>
            <person name="Pelletier E."/>
            <person name="Niang G."/>
            <person name="Scheremetjew M."/>
            <person name="Finn R."/>
            <person name="Kale V."/>
            <person name="Holt S."/>
            <person name="Cochrane G."/>
            <person name="Meng A."/>
            <person name="Brown T."/>
            <person name="Cohen L."/>
        </authorList>
    </citation>
    <scope>NUCLEOTIDE SEQUENCE</scope>
    <source>
        <strain evidence="2">CCMP1381</strain>
    </source>
</reference>
<dbReference type="PANTHER" id="PTHR11571">
    <property type="entry name" value="GLUTATHIONE S-TRANSFERASE"/>
    <property type="match status" value="1"/>
</dbReference>
<dbReference type="InterPro" id="IPR050213">
    <property type="entry name" value="GST_superfamily"/>
</dbReference>
<sequence>MSRYLAKEVSLGGSKLYPENPWVAFQIDELIDAFDDVRSKIIPTFLIKDQAEKEAARAALFAKDGTGTIYEGFRQVEAQIADDKGHMLQGDAFTLADVWAFYQVNMFRSGFLDGIPTEGWLEDFPKLKAVVDRMAAVPELKAYYTEKAKVSSKYVPHASI</sequence>
<dbReference type="Gene3D" id="3.40.30.10">
    <property type="entry name" value="Glutaredoxin"/>
    <property type="match status" value="1"/>
</dbReference>
<evidence type="ECO:0000259" key="1">
    <source>
        <dbReference type="PROSITE" id="PS50405"/>
    </source>
</evidence>
<name>A0A7S2BN24_9STRA</name>
<gene>
    <name evidence="2" type="ORF">DSPE1174_LOCUS8804</name>
</gene>
<dbReference type="PROSITE" id="PS50405">
    <property type="entry name" value="GST_CTER"/>
    <property type="match status" value="1"/>
</dbReference>
<protein>
    <recommendedName>
        <fullName evidence="1">GST C-terminal domain-containing protein</fullName>
    </recommendedName>
</protein>
<accession>A0A7S2BN24</accession>
<dbReference type="Gene3D" id="1.20.1050.10">
    <property type="match status" value="1"/>
</dbReference>
<dbReference type="SUPFAM" id="SSF47616">
    <property type="entry name" value="GST C-terminal domain-like"/>
    <property type="match status" value="1"/>
</dbReference>